<dbReference type="EMBL" id="VDFN01000004">
    <property type="protein sequence ID" value="MQS45154.1"/>
    <property type="molecule type" value="Genomic_DNA"/>
</dbReference>
<evidence type="ECO:0000313" key="2">
    <source>
        <dbReference type="EMBL" id="MQS52592.1"/>
    </source>
</evidence>
<dbReference type="RefSeq" id="WP_125704280.1">
    <property type="nucleotide sequence ID" value="NZ_JBHTOO010000004.1"/>
</dbReference>
<reference evidence="1" key="2">
    <citation type="submission" date="2019-05" db="EMBL/GenBank/DDBJ databases">
        <authorList>
            <person name="Schuster J.A."/>
            <person name="Ehrmann M.A."/>
        </authorList>
    </citation>
    <scope>NUCLEOTIDE SEQUENCE</scope>
    <source>
        <strain evidence="1">TMW 1.2098</strain>
    </source>
</reference>
<dbReference type="OrthoDB" id="2247533at2"/>
<dbReference type="AlphaFoldDB" id="A0A5P0ZHV7"/>
<evidence type="ECO:0000313" key="1">
    <source>
        <dbReference type="EMBL" id="MQS45154.1"/>
    </source>
</evidence>
<dbReference type="Proteomes" id="UP000380386">
    <property type="component" value="Unassembled WGS sequence"/>
</dbReference>
<sequence>MSSNKDYKVISIRVPNNILTAAKRNLTGHGASVSEYVRQSLSKAANNESELFSILKTTHVMGPNKSESLHSVNQWWEDQQ</sequence>
<protein>
    <submittedName>
        <fullName evidence="2">RelB</fullName>
    </submittedName>
</protein>
<gene>
    <name evidence="2" type="ORF">FHL02_06120</name>
    <name evidence="1" type="ORF">FHL03_06620</name>
</gene>
<reference evidence="3 4" key="1">
    <citation type="journal article" date="2019" name="Syst. Appl. Microbiol.">
        <title>Polyphasic characterization of two novel Lactobacillus spp. isolated from blown salami packages: Description of Lactobacillus halodurans sp. nov. and Lactobacillus salsicarnum sp. nov.</title>
        <authorList>
            <person name="Schuster J.A."/>
            <person name="Klingl A."/>
            <person name="Vogel R.F."/>
            <person name="Ehrmann M.A."/>
        </authorList>
    </citation>
    <scope>NUCLEOTIDE SEQUENCE [LARGE SCALE GENOMIC DNA]</scope>
    <source>
        <strain evidence="1 4">TMW 1.2098</strain>
        <strain evidence="2 3">TMW 1.2118</strain>
    </source>
</reference>
<name>A0A5P0ZHV7_9LACO</name>
<accession>A0A5P0ZHV7</accession>
<proteinExistence type="predicted"/>
<dbReference type="Proteomes" id="UP000436655">
    <property type="component" value="Unassembled WGS sequence"/>
</dbReference>
<evidence type="ECO:0000313" key="4">
    <source>
        <dbReference type="Proteomes" id="UP000436655"/>
    </source>
</evidence>
<evidence type="ECO:0000313" key="3">
    <source>
        <dbReference type="Proteomes" id="UP000380386"/>
    </source>
</evidence>
<keyword evidence="4" id="KW-1185">Reference proteome</keyword>
<comment type="caution">
    <text evidence="2">The sequence shown here is derived from an EMBL/GenBank/DDBJ whole genome shotgun (WGS) entry which is preliminary data.</text>
</comment>
<organism evidence="2 3">
    <name type="scientific">Companilactobacillus mishanensis</name>
    <dbReference type="NCBI Taxonomy" id="2486008"/>
    <lineage>
        <taxon>Bacteria</taxon>
        <taxon>Bacillati</taxon>
        <taxon>Bacillota</taxon>
        <taxon>Bacilli</taxon>
        <taxon>Lactobacillales</taxon>
        <taxon>Lactobacillaceae</taxon>
        <taxon>Companilactobacillus</taxon>
    </lineage>
</organism>
<dbReference type="EMBL" id="VDFM01000006">
    <property type="protein sequence ID" value="MQS52592.1"/>
    <property type="molecule type" value="Genomic_DNA"/>
</dbReference>